<dbReference type="Proteomes" id="UP000249467">
    <property type="component" value="Unassembled WGS sequence"/>
</dbReference>
<dbReference type="NCBIfam" id="TIGR02646">
    <property type="entry name" value="retron system putative HNH endonuclease"/>
    <property type="match status" value="1"/>
</dbReference>
<dbReference type="InterPro" id="IPR013467">
    <property type="entry name" value="HNH78-like"/>
</dbReference>
<name>A0A2W4YDD1_9CYAN</name>
<dbReference type="AlphaFoldDB" id="A0A2W4YDD1"/>
<accession>A0A2W4YDD1</accession>
<evidence type="ECO:0000313" key="1">
    <source>
        <dbReference type="EMBL" id="PZO41168.1"/>
    </source>
</evidence>
<dbReference type="Gene3D" id="1.10.30.50">
    <property type="match status" value="1"/>
</dbReference>
<proteinExistence type="predicted"/>
<reference evidence="1 2" key="2">
    <citation type="submission" date="2018-06" db="EMBL/GenBank/DDBJ databases">
        <title>Metagenomic assembly of (sub)arctic Cyanobacteria and their associated microbiome from non-axenic cultures.</title>
        <authorList>
            <person name="Baurain D."/>
        </authorList>
    </citation>
    <scope>NUCLEOTIDE SEQUENCE [LARGE SCALE GENOMIC DNA]</scope>
    <source>
        <strain evidence="1">ULC066bin1</strain>
    </source>
</reference>
<protein>
    <submittedName>
        <fullName evidence="1">TIGR02646 family protein</fullName>
    </submittedName>
</protein>
<dbReference type="EMBL" id="QBML01000012">
    <property type="protein sequence ID" value="PZO41168.1"/>
    <property type="molecule type" value="Genomic_DNA"/>
</dbReference>
<evidence type="ECO:0000313" key="2">
    <source>
        <dbReference type="Proteomes" id="UP000249467"/>
    </source>
</evidence>
<gene>
    <name evidence="1" type="ORF">DCF19_10585</name>
</gene>
<comment type="caution">
    <text evidence="1">The sequence shown here is derived from an EMBL/GenBank/DDBJ whole genome shotgun (WGS) entry which is preliminary data.</text>
</comment>
<sequence>MKKIIKQSEPRSLVEHRIKQRANENANYDNYPDKDKLRESLLKEQGYLCCYCMSRITLDLERMKIEHWKPYTKYESLRLDYQNLLGVCKGNEGARPSKQHCDTKKGDSELTINPIEGDKNCENLIRYRPDGKIYSDDVSINRDLNETLNLNLDFLKKNRKAALDVVIRKLDEKFPNKTWAKITVQKEIDRLNTKDENGFYDEYCQFIVSYLKSKL</sequence>
<organism evidence="1 2">
    <name type="scientific">Pseudanabaena frigida</name>
    <dbReference type="NCBI Taxonomy" id="945775"/>
    <lineage>
        <taxon>Bacteria</taxon>
        <taxon>Bacillati</taxon>
        <taxon>Cyanobacteriota</taxon>
        <taxon>Cyanophyceae</taxon>
        <taxon>Pseudanabaenales</taxon>
        <taxon>Pseudanabaenaceae</taxon>
        <taxon>Pseudanabaena</taxon>
    </lineage>
</organism>
<reference evidence="1 2" key="1">
    <citation type="submission" date="2018-04" db="EMBL/GenBank/DDBJ databases">
        <authorList>
            <person name="Go L.Y."/>
            <person name="Mitchell J.A."/>
        </authorList>
    </citation>
    <scope>NUCLEOTIDE SEQUENCE [LARGE SCALE GENOMIC DNA]</scope>
    <source>
        <strain evidence="1">ULC066bin1</strain>
    </source>
</reference>